<accession>A0ABY9TQY3</accession>
<dbReference type="Gene3D" id="3.30.110.40">
    <property type="entry name" value="TusA-like domain"/>
    <property type="match status" value="1"/>
</dbReference>
<dbReference type="CDD" id="cd00291">
    <property type="entry name" value="SirA_YedF_YeeD"/>
    <property type="match status" value="1"/>
</dbReference>
<dbReference type="Proteomes" id="UP001248581">
    <property type="component" value="Chromosome"/>
</dbReference>
<dbReference type="SUPFAM" id="SSF64307">
    <property type="entry name" value="SirA-like"/>
    <property type="match status" value="1"/>
</dbReference>
<feature type="domain" description="UPF0033" evidence="1">
    <location>
        <begin position="10"/>
        <end position="73"/>
    </location>
</feature>
<evidence type="ECO:0000313" key="3">
    <source>
        <dbReference type="Proteomes" id="UP001248581"/>
    </source>
</evidence>
<protein>
    <submittedName>
        <fullName evidence="2">Sulfurtransferase TusA family protein</fullName>
    </submittedName>
</protein>
<proteinExistence type="predicted"/>
<evidence type="ECO:0000313" key="2">
    <source>
        <dbReference type="EMBL" id="WNC70145.1"/>
    </source>
</evidence>
<dbReference type="Pfam" id="PF01206">
    <property type="entry name" value="TusA"/>
    <property type="match status" value="1"/>
</dbReference>
<organism evidence="2 3">
    <name type="scientific">Thalassotalea nanhaiensis</name>
    <dbReference type="NCBI Taxonomy" id="3065648"/>
    <lineage>
        <taxon>Bacteria</taxon>
        <taxon>Pseudomonadati</taxon>
        <taxon>Pseudomonadota</taxon>
        <taxon>Gammaproteobacteria</taxon>
        <taxon>Alteromonadales</taxon>
        <taxon>Colwelliaceae</taxon>
        <taxon>Thalassotalea</taxon>
    </lineage>
</organism>
<keyword evidence="3" id="KW-1185">Reference proteome</keyword>
<name>A0ABY9TQY3_9GAMM</name>
<dbReference type="EMBL" id="CP134146">
    <property type="protein sequence ID" value="WNC70145.1"/>
    <property type="molecule type" value="Genomic_DNA"/>
</dbReference>
<gene>
    <name evidence="2" type="ORF">RI845_08385</name>
</gene>
<dbReference type="InterPro" id="IPR036868">
    <property type="entry name" value="TusA-like_sf"/>
</dbReference>
<reference evidence="3" key="1">
    <citation type="submission" date="2023-09" db="EMBL/GenBank/DDBJ databases">
        <authorList>
            <person name="Li S."/>
            <person name="Li X."/>
            <person name="Zhang C."/>
            <person name="Zhao Z."/>
        </authorList>
    </citation>
    <scope>NUCLEOTIDE SEQUENCE [LARGE SCALE GENOMIC DNA]</scope>
    <source>
        <strain evidence="3">SQ345</strain>
    </source>
</reference>
<sequence>MVKTLHYDGRLEKCPLPLVKTKLLLKQLTAGQSLTLFLADPGSIQDIPRLLSKLNIPFEQSLIAEHQVKITILKE</sequence>
<dbReference type="RefSeq" id="WP_348389286.1">
    <property type="nucleotide sequence ID" value="NZ_CP134146.1"/>
</dbReference>
<evidence type="ECO:0000259" key="1">
    <source>
        <dbReference type="Pfam" id="PF01206"/>
    </source>
</evidence>
<dbReference type="InterPro" id="IPR001455">
    <property type="entry name" value="TusA-like"/>
</dbReference>